<evidence type="ECO:0000313" key="10">
    <source>
        <dbReference type="EMBL" id="CAL6006720.1"/>
    </source>
</evidence>
<dbReference type="EMBL" id="CAXDID020000054">
    <property type="protein sequence ID" value="CAL6006720.1"/>
    <property type="molecule type" value="Genomic_DNA"/>
</dbReference>
<evidence type="ECO:0000313" key="9">
    <source>
        <dbReference type="EMBL" id="CAI9975856.1"/>
    </source>
</evidence>
<dbReference type="InterPro" id="IPR027417">
    <property type="entry name" value="P-loop_NTPase"/>
</dbReference>
<reference evidence="9" key="1">
    <citation type="submission" date="2023-06" db="EMBL/GenBank/DDBJ databases">
        <authorList>
            <person name="Kurt Z."/>
        </authorList>
    </citation>
    <scope>NUCLEOTIDE SEQUENCE</scope>
</reference>
<dbReference type="Proteomes" id="UP001642409">
    <property type="component" value="Unassembled WGS sequence"/>
</dbReference>
<dbReference type="AlphaFoldDB" id="A0AA86RDC3"/>
<keyword evidence="3 6" id="KW-0547">Nucleotide-binding</keyword>
<evidence type="ECO:0000256" key="7">
    <source>
        <dbReference type="RuleBase" id="RU000394"/>
    </source>
</evidence>
<evidence type="ECO:0000256" key="6">
    <source>
        <dbReference type="PROSITE-ProRule" id="PRU00283"/>
    </source>
</evidence>
<comment type="similarity">
    <text evidence="6 7">Belongs to the TRAFAC class myosin-kinesin ATPase superfamily. Kinesin family.</text>
</comment>
<evidence type="ECO:0000313" key="11">
    <source>
        <dbReference type="Proteomes" id="UP001642409"/>
    </source>
</evidence>
<evidence type="ECO:0000256" key="1">
    <source>
        <dbReference type="ARBA" id="ARBA00004496"/>
    </source>
</evidence>
<name>A0AA86RDC3_9EUKA</name>
<reference evidence="10 11" key="2">
    <citation type="submission" date="2024-07" db="EMBL/GenBank/DDBJ databases">
        <authorList>
            <person name="Akdeniz Z."/>
        </authorList>
    </citation>
    <scope>NUCLEOTIDE SEQUENCE [LARGE SCALE GENOMIC DNA]</scope>
</reference>
<feature type="domain" description="Kinesin motor" evidence="8">
    <location>
        <begin position="5"/>
        <end position="332"/>
    </location>
</feature>
<dbReference type="GO" id="GO:0008017">
    <property type="term" value="F:microtubule binding"/>
    <property type="evidence" value="ECO:0007669"/>
    <property type="project" value="InterPro"/>
</dbReference>
<protein>
    <recommendedName>
        <fullName evidence="7">Kinesin-like protein</fullName>
    </recommendedName>
</protein>
<dbReference type="PANTHER" id="PTHR47969">
    <property type="entry name" value="CHROMOSOME-ASSOCIATED KINESIN KIF4A-RELATED"/>
    <property type="match status" value="1"/>
</dbReference>
<organism evidence="9">
    <name type="scientific">Hexamita inflata</name>
    <dbReference type="NCBI Taxonomy" id="28002"/>
    <lineage>
        <taxon>Eukaryota</taxon>
        <taxon>Metamonada</taxon>
        <taxon>Diplomonadida</taxon>
        <taxon>Hexamitidae</taxon>
        <taxon>Hexamitinae</taxon>
        <taxon>Hexamita</taxon>
    </lineage>
</organism>
<dbReference type="PANTHER" id="PTHR47969:SF15">
    <property type="entry name" value="CHROMOSOME-ASSOCIATED KINESIN KIF4A-RELATED"/>
    <property type="match status" value="1"/>
</dbReference>
<keyword evidence="4 6" id="KW-0067">ATP-binding</keyword>
<sequence length="551" mass="61872">MSQQNITVAIRIRPPLKNELEKTSEIVVKGEQNKVILDNLDSLEFDYVFDQQSSQQYVFDTIGVNIIDSFISGFSTSLLAFGQTSSGKTHTLGLPDIALCKQQEIPENSGLIPRLINLLFQKTQQISLKSLKVTYLEVYNEQIRDLLSPQQQQVQIKEILSNASCNKMIQITTPQANHLQVQTAEEAISCFVNGGINRATAATKMNSQSSRSHALFTIYLEQIQNGSIVKSKLNLVDLAGSERQSKAGAQGVQFKEMISINQGLLTLGNVIKILSENNGAHVPYRDSKLTRLLQDSIGGLSKCVFVACVSSSAYNSEESMATLKYAARARNIKNCPVKIIQENNDDVIQNLMIENRMLKEQLEQASFQQIMPSPTLSSVHNPPNSELLSAVEQVSMRYALNNEYQPAQLLDQFQSYICNQILSRNLQLSVTEEPQSQSLQLLLKTCAFLIRQTDKSQIQQTMCDQLDVEEQMLFNQSMIQPPSVQQLANKLKTLEEYYQNVENQTPKIRVKSGQVKLREIKYSPKEIVPKEKVAKQNLINSPKVLPAVKRK</sequence>
<keyword evidence="7" id="KW-0493">Microtubule</keyword>
<dbReference type="Pfam" id="PF00225">
    <property type="entry name" value="Kinesin"/>
    <property type="match status" value="1"/>
</dbReference>
<evidence type="ECO:0000259" key="8">
    <source>
        <dbReference type="PROSITE" id="PS50067"/>
    </source>
</evidence>
<feature type="binding site" evidence="6">
    <location>
        <begin position="82"/>
        <end position="89"/>
    </location>
    <ligand>
        <name>ATP</name>
        <dbReference type="ChEBI" id="CHEBI:30616"/>
    </ligand>
</feature>
<gene>
    <name evidence="10" type="ORF">HINF_LOCUS20295</name>
    <name evidence="9" type="ORF">HINF_LOCUS63501</name>
</gene>
<keyword evidence="11" id="KW-1185">Reference proteome</keyword>
<keyword evidence="2" id="KW-0963">Cytoplasm</keyword>
<dbReference type="SUPFAM" id="SSF52540">
    <property type="entry name" value="P-loop containing nucleoside triphosphate hydrolases"/>
    <property type="match status" value="1"/>
</dbReference>
<dbReference type="InterPro" id="IPR036961">
    <property type="entry name" value="Kinesin_motor_dom_sf"/>
</dbReference>
<dbReference type="GO" id="GO:0003777">
    <property type="term" value="F:microtubule motor activity"/>
    <property type="evidence" value="ECO:0007669"/>
    <property type="project" value="InterPro"/>
</dbReference>
<dbReference type="InterPro" id="IPR027640">
    <property type="entry name" value="Kinesin-like_fam"/>
</dbReference>
<evidence type="ECO:0000256" key="4">
    <source>
        <dbReference type="ARBA" id="ARBA00022840"/>
    </source>
</evidence>
<evidence type="ECO:0000256" key="5">
    <source>
        <dbReference type="ARBA" id="ARBA00023054"/>
    </source>
</evidence>
<dbReference type="GO" id="GO:0007052">
    <property type="term" value="P:mitotic spindle organization"/>
    <property type="evidence" value="ECO:0007669"/>
    <property type="project" value="TreeGrafter"/>
</dbReference>
<keyword evidence="5" id="KW-0175">Coiled coil</keyword>
<evidence type="ECO:0000256" key="2">
    <source>
        <dbReference type="ARBA" id="ARBA00022490"/>
    </source>
</evidence>
<dbReference type="GO" id="GO:0005874">
    <property type="term" value="C:microtubule"/>
    <property type="evidence" value="ECO:0007669"/>
    <property type="project" value="UniProtKB-KW"/>
</dbReference>
<dbReference type="SMART" id="SM00129">
    <property type="entry name" value="KISc"/>
    <property type="match status" value="1"/>
</dbReference>
<evidence type="ECO:0000256" key="3">
    <source>
        <dbReference type="ARBA" id="ARBA00022741"/>
    </source>
</evidence>
<dbReference type="InterPro" id="IPR001752">
    <property type="entry name" value="Kinesin_motor_dom"/>
</dbReference>
<dbReference type="PRINTS" id="PR00380">
    <property type="entry name" value="KINESINHEAVY"/>
</dbReference>
<dbReference type="Gene3D" id="3.40.850.10">
    <property type="entry name" value="Kinesin motor domain"/>
    <property type="match status" value="1"/>
</dbReference>
<dbReference type="PROSITE" id="PS50067">
    <property type="entry name" value="KINESIN_MOTOR_2"/>
    <property type="match status" value="1"/>
</dbReference>
<comment type="subcellular location">
    <subcellularLocation>
        <location evidence="1">Cytoplasm</location>
    </subcellularLocation>
</comment>
<dbReference type="GO" id="GO:0005737">
    <property type="term" value="C:cytoplasm"/>
    <property type="evidence" value="ECO:0007669"/>
    <property type="project" value="UniProtKB-SubCell"/>
</dbReference>
<proteinExistence type="inferred from homology"/>
<dbReference type="GO" id="GO:0051231">
    <property type="term" value="P:spindle elongation"/>
    <property type="evidence" value="ECO:0007669"/>
    <property type="project" value="TreeGrafter"/>
</dbReference>
<dbReference type="GO" id="GO:0007018">
    <property type="term" value="P:microtubule-based movement"/>
    <property type="evidence" value="ECO:0007669"/>
    <property type="project" value="InterPro"/>
</dbReference>
<dbReference type="InterPro" id="IPR019821">
    <property type="entry name" value="Kinesin_motor_CS"/>
</dbReference>
<keyword evidence="6 7" id="KW-0505">Motor protein</keyword>
<comment type="caution">
    <text evidence="9">The sequence shown here is derived from an EMBL/GenBank/DDBJ whole genome shotgun (WGS) entry which is preliminary data.</text>
</comment>
<dbReference type="GO" id="GO:0005524">
    <property type="term" value="F:ATP binding"/>
    <property type="evidence" value="ECO:0007669"/>
    <property type="project" value="UniProtKB-UniRule"/>
</dbReference>
<dbReference type="GO" id="GO:0005875">
    <property type="term" value="C:microtubule associated complex"/>
    <property type="evidence" value="ECO:0007669"/>
    <property type="project" value="TreeGrafter"/>
</dbReference>
<dbReference type="EMBL" id="CATOUU010001170">
    <property type="protein sequence ID" value="CAI9975856.1"/>
    <property type="molecule type" value="Genomic_DNA"/>
</dbReference>
<dbReference type="PROSITE" id="PS00411">
    <property type="entry name" value="KINESIN_MOTOR_1"/>
    <property type="match status" value="1"/>
</dbReference>
<accession>A0AA86RDC3</accession>